<dbReference type="GO" id="GO:0005524">
    <property type="term" value="F:ATP binding"/>
    <property type="evidence" value="ECO:0007669"/>
    <property type="project" value="UniProtKB-UniRule"/>
</dbReference>
<evidence type="ECO:0000313" key="13">
    <source>
        <dbReference type="EMBL" id="MCR2807851.1"/>
    </source>
</evidence>
<comment type="caution">
    <text evidence="13">The sequence shown here is derived from an EMBL/GenBank/DDBJ whole genome shotgun (WGS) entry which is preliminary data.</text>
</comment>
<feature type="binding site" evidence="8">
    <location>
        <begin position="110"/>
        <end position="116"/>
    </location>
    <ligand>
        <name>ATP</name>
        <dbReference type="ChEBI" id="CHEBI:30616"/>
    </ligand>
</feature>
<dbReference type="Gene3D" id="3.40.1190.10">
    <property type="entry name" value="Mur-like, catalytic domain"/>
    <property type="match status" value="1"/>
</dbReference>
<keyword evidence="4 8" id="KW-0133">Cell shape</keyword>
<comment type="pathway">
    <text evidence="1 8 9">Cell wall biogenesis; peptidoglycan biosynthesis.</text>
</comment>
<feature type="modified residue" description="N6-carboxylysine" evidence="8">
    <location>
        <position position="222"/>
    </location>
</feature>
<dbReference type="SUPFAM" id="SSF63418">
    <property type="entry name" value="MurE/MurF N-terminal domain"/>
    <property type="match status" value="1"/>
</dbReference>
<evidence type="ECO:0000256" key="6">
    <source>
        <dbReference type="ARBA" id="ARBA00023306"/>
    </source>
</evidence>
<dbReference type="GO" id="GO:0005737">
    <property type="term" value="C:cytoplasm"/>
    <property type="evidence" value="ECO:0007669"/>
    <property type="project" value="UniProtKB-SubCell"/>
</dbReference>
<keyword evidence="8" id="KW-0460">Magnesium</keyword>
<dbReference type="EC" id="6.3.2.-" evidence="8"/>
<dbReference type="PANTHER" id="PTHR23135">
    <property type="entry name" value="MUR LIGASE FAMILY MEMBER"/>
    <property type="match status" value="1"/>
</dbReference>
<reference evidence="13" key="1">
    <citation type="submission" date="2022-08" db="EMBL/GenBank/DDBJ databases">
        <title>The genomic sequence of strain Paenibacillus sp. SCIV0701.</title>
        <authorList>
            <person name="Zhao H."/>
        </authorList>
    </citation>
    <scope>NUCLEOTIDE SEQUENCE</scope>
    <source>
        <strain evidence="13">SCIV0701</strain>
    </source>
</reference>
<dbReference type="RefSeq" id="WP_257452759.1">
    <property type="nucleotide sequence ID" value="NZ_JANIPJ010000035.1"/>
</dbReference>
<evidence type="ECO:0000256" key="3">
    <source>
        <dbReference type="ARBA" id="ARBA00022618"/>
    </source>
</evidence>
<dbReference type="GO" id="GO:0009252">
    <property type="term" value="P:peptidoglycan biosynthetic process"/>
    <property type="evidence" value="ECO:0007669"/>
    <property type="project" value="UniProtKB-UniRule"/>
</dbReference>
<dbReference type="EMBL" id="JANIPJ010000035">
    <property type="protein sequence ID" value="MCR2807851.1"/>
    <property type="molecule type" value="Genomic_DNA"/>
</dbReference>
<evidence type="ECO:0000313" key="14">
    <source>
        <dbReference type="Proteomes" id="UP001141950"/>
    </source>
</evidence>
<dbReference type="GO" id="GO:0071555">
    <property type="term" value="P:cell wall organization"/>
    <property type="evidence" value="ECO:0007669"/>
    <property type="project" value="UniProtKB-KW"/>
</dbReference>
<evidence type="ECO:0000259" key="11">
    <source>
        <dbReference type="Pfam" id="PF02875"/>
    </source>
</evidence>
<comment type="similarity">
    <text evidence="2 8">Belongs to the MurCDEF family. MurE subfamily.</text>
</comment>
<keyword evidence="14" id="KW-1185">Reference proteome</keyword>
<feature type="domain" description="Mur ligase central" evidence="12">
    <location>
        <begin position="108"/>
        <end position="312"/>
    </location>
</feature>
<evidence type="ECO:0000256" key="8">
    <source>
        <dbReference type="HAMAP-Rule" id="MF_00208"/>
    </source>
</evidence>
<feature type="binding site" evidence="8">
    <location>
        <begin position="155"/>
        <end position="156"/>
    </location>
    <ligand>
        <name>UDP-N-acetyl-alpha-D-muramoyl-L-alanyl-D-glutamate</name>
        <dbReference type="ChEBI" id="CHEBI:83900"/>
    </ligand>
</feature>
<dbReference type="Gene3D" id="3.40.1390.10">
    <property type="entry name" value="MurE/MurF, N-terminal domain"/>
    <property type="match status" value="1"/>
</dbReference>
<dbReference type="Proteomes" id="UP001141950">
    <property type="component" value="Unassembled WGS sequence"/>
</dbReference>
<evidence type="ECO:0000256" key="2">
    <source>
        <dbReference type="ARBA" id="ARBA00005898"/>
    </source>
</evidence>
<keyword evidence="7 8" id="KW-0961">Cell wall biogenesis/degradation</keyword>
<feature type="domain" description="Mur ligase N-terminal catalytic" evidence="10">
    <location>
        <begin position="23"/>
        <end position="96"/>
    </location>
</feature>
<proteinExistence type="inferred from homology"/>
<evidence type="ECO:0000256" key="5">
    <source>
        <dbReference type="ARBA" id="ARBA00022984"/>
    </source>
</evidence>
<evidence type="ECO:0000256" key="9">
    <source>
        <dbReference type="RuleBase" id="RU004135"/>
    </source>
</evidence>
<evidence type="ECO:0000256" key="4">
    <source>
        <dbReference type="ARBA" id="ARBA00022960"/>
    </source>
</evidence>
<feature type="binding site" evidence="8">
    <location>
        <position position="182"/>
    </location>
    <ligand>
        <name>UDP-N-acetyl-alpha-D-muramoyl-L-alanyl-D-glutamate</name>
        <dbReference type="ChEBI" id="CHEBI:83900"/>
    </ligand>
</feature>
<dbReference type="GO" id="GO:0008360">
    <property type="term" value="P:regulation of cell shape"/>
    <property type="evidence" value="ECO:0007669"/>
    <property type="project" value="UniProtKB-KW"/>
</dbReference>
<evidence type="ECO:0000259" key="10">
    <source>
        <dbReference type="Pfam" id="PF01225"/>
    </source>
</evidence>
<organism evidence="13 14">
    <name type="scientific">Paenibacillus soyae</name>
    <dbReference type="NCBI Taxonomy" id="2969249"/>
    <lineage>
        <taxon>Bacteria</taxon>
        <taxon>Bacillati</taxon>
        <taxon>Bacillota</taxon>
        <taxon>Bacilli</taxon>
        <taxon>Bacillales</taxon>
        <taxon>Paenibacillaceae</taxon>
        <taxon>Paenibacillus</taxon>
    </lineage>
</organism>
<dbReference type="NCBIfam" id="NF001126">
    <property type="entry name" value="PRK00139.1-4"/>
    <property type="match status" value="1"/>
</dbReference>
<dbReference type="SUPFAM" id="SSF53623">
    <property type="entry name" value="MurD-like peptide ligases, catalytic domain"/>
    <property type="match status" value="1"/>
</dbReference>
<evidence type="ECO:0000256" key="1">
    <source>
        <dbReference type="ARBA" id="ARBA00004752"/>
    </source>
</evidence>
<dbReference type="HAMAP" id="MF_00208">
    <property type="entry name" value="MurE"/>
    <property type="match status" value="1"/>
</dbReference>
<dbReference type="GO" id="GO:0051301">
    <property type="term" value="P:cell division"/>
    <property type="evidence" value="ECO:0007669"/>
    <property type="project" value="UniProtKB-KW"/>
</dbReference>
<keyword evidence="5 8" id="KW-0573">Peptidoglycan synthesis</keyword>
<keyword evidence="3 8" id="KW-0132">Cell division</keyword>
<feature type="binding site" evidence="8">
    <location>
        <position position="30"/>
    </location>
    <ligand>
        <name>UDP-N-acetyl-alpha-D-muramoyl-L-alanyl-D-glutamate</name>
        <dbReference type="ChEBI" id="CHEBI:83900"/>
    </ligand>
</feature>
<comment type="subcellular location">
    <subcellularLocation>
        <location evidence="8 9">Cytoplasm</location>
    </subcellularLocation>
</comment>
<comment type="function">
    <text evidence="8">Catalyzes the addition of an amino acid to the nucleotide precursor UDP-N-acetylmuramoyl-L-alanyl-D-glutamate (UMAG) in the biosynthesis of bacterial cell-wall peptidoglycan.</text>
</comment>
<sequence length="500" mass="54299">MLLAALVEGLEYGTLQGDLHVDISDIAFDSREVSKGGLFVAITGFTVDGHRYIEKAVELGAAAVLVEKDIHVDADVTVLKLQDTRQALAEVAARFYGRPSEKLNLIGITGTNGKTSTTYFIKSILEQNDRKVGVIGTIGAMVGNEPLRTKSTTPTTPESLHLQRMFADMAEAGVQDCVMEVSSHALSLHRAAATRFKIGVFTNLTPDHLELHKTMEEYFEAKAMLFDLTSDFNIINVDNDFGRQLIDKVKGYDTKLVTYGIEEDADIRATDIRYEADRTTYLAHTPAGSIEITVNLPGSIYVYNSLAAVACAYCSGINLEHAAAGIRAVERIKGRLEVVYHDDERKIIVDFAHTEDSLEKALSTLRPFTQGRLLLVFGVYAAPGAVGSPKREAMGKIAAEHADFSIVTSDNPKDQDPDAIIAEVSAAVAAAGGAYRGIVDRREAIQFAIDMSEKDDVILIAGKGHETTQVIGKTEIPFNEAEIVTEIMAARKSNSSSKKV</sequence>
<dbReference type="PANTHER" id="PTHR23135:SF4">
    <property type="entry name" value="UDP-N-ACETYLMURAMOYL-L-ALANYL-D-GLUTAMATE--2,6-DIAMINOPIMELATE LIGASE MURE HOMOLOG, CHLOROPLASTIC"/>
    <property type="match status" value="1"/>
</dbReference>
<dbReference type="Pfam" id="PF02875">
    <property type="entry name" value="Mur_ligase_C"/>
    <property type="match status" value="1"/>
</dbReference>
<dbReference type="InterPro" id="IPR004101">
    <property type="entry name" value="Mur_ligase_C"/>
</dbReference>
<feature type="domain" description="Mur ligase C-terminal" evidence="11">
    <location>
        <begin position="334"/>
        <end position="464"/>
    </location>
</feature>
<dbReference type="InterPro" id="IPR013221">
    <property type="entry name" value="Mur_ligase_cen"/>
</dbReference>
<keyword evidence="8 13" id="KW-0436">Ligase</keyword>
<keyword evidence="8" id="KW-0547">Nucleotide-binding</keyword>
<protein>
    <recommendedName>
        <fullName evidence="8">UDP-N-acetylmuramyl-tripeptide synthetase</fullName>
        <ecNumber evidence="8">6.3.2.-</ecNumber>
    </recommendedName>
    <alternativeName>
        <fullName evidence="8">UDP-MurNAc-tripeptide synthetase</fullName>
    </alternativeName>
</protein>
<feature type="binding site" evidence="8">
    <location>
        <position position="190"/>
    </location>
    <ligand>
        <name>UDP-N-acetyl-alpha-D-muramoyl-L-alanyl-D-glutamate</name>
        <dbReference type="ChEBI" id="CHEBI:83900"/>
    </ligand>
</feature>
<dbReference type="InterPro" id="IPR005761">
    <property type="entry name" value="UDP-N-AcMur-Glu-dNH2Pim_ligase"/>
</dbReference>
<dbReference type="GO" id="GO:0000287">
    <property type="term" value="F:magnesium ion binding"/>
    <property type="evidence" value="ECO:0007669"/>
    <property type="project" value="UniProtKB-UniRule"/>
</dbReference>
<dbReference type="InterPro" id="IPR035911">
    <property type="entry name" value="MurE/MurF_N"/>
</dbReference>
<comment type="caution">
    <text evidence="8">Lacks conserved residue(s) required for the propagation of feature annotation.</text>
</comment>
<name>A0A9X2MVK2_9BACL</name>
<accession>A0A9X2MVK2</accession>
<dbReference type="InterPro" id="IPR000713">
    <property type="entry name" value="Mur_ligase_N"/>
</dbReference>
<dbReference type="AlphaFoldDB" id="A0A9X2MVK2"/>
<evidence type="ECO:0000256" key="7">
    <source>
        <dbReference type="ARBA" id="ARBA00023316"/>
    </source>
</evidence>
<dbReference type="InterPro" id="IPR036615">
    <property type="entry name" value="Mur_ligase_C_dom_sf"/>
</dbReference>
<dbReference type="Pfam" id="PF08245">
    <property type="entry name" value="Mur_ligase_M"/>
    <property type="match status" value="1"/>
</dbReference>
<comment type="cofactor">
    <cofactor evidence="8">
        <name>Mg(2+)</name>
        <dbReference type="ChEBI" id="CHEBI:18420"/>
    </cofactor>
</comment>
<dbReference type="GO" id="GO:0016881">
    <property type="term" value="F:acid-amino acid ligase activity"/>
    <property type="evidence" value="ECO:0007669"/>
    <property type="project" value="UniProtKB-UniRule"/>
</dbReference>
<dbReference type="SUPFAM" id="SSF53244">
    <property type="entry name" value="MurD-like peptide ligases, peptide-binding domain"/>
    <property type="match status" value="1"/>
</dbReference>
<keyword evidence="8" id="KW-0963">Cytoplasm</keyword>
<keyword evidence="6 8" id="KW-0131">Cell cycle</keyword>
<comment type="PTM">
    <text evidence="8">Carboxylation is probably crucial for Mg(2+) binding and, consequently, for the gamma-phosphate positioning of ATP.</text>
</comment>
<dbReference type="InterPro" id="IPR036565">
    <property type="entry name" value="Mur-like_cat_sf"/>
</dbReference>
<evidence type="ECO:0000259" key="12">
    <source>
        <dbReference type="Pfam" id="PF08245"/>
    </source>
</evidence>
<gene>
    <name evidence="8" type="primary">murE</name>
    <name evidence="13" type="ORF">NQZ67_28635</name>
</gene>
<dbReference type="NCBIfam" id="TIGR01085">
    <property type="entry name" value="murE"/>
    <property type="match status" value="1"/>
</dbReference>
<dbReference type="Pfam" id="PF01225">
    <property type="entry name" value="Mur_ligase"/>
    <property type="match status" value="1"/>
</dbReference>
<dbReference type="Gene3D" id="3.90.190.20">
    <property type="entry name" value="Mur ligase, C-terminal domain"/>
    <property type="match status" value="1"/>
</dbReference>
<keyword evidence="8" id="KW-0067">ATP-binding</keyword>